<name>A0A9D4J6R9_DREPO</name>
<reference evidence="1" key="2">
    <citation type="submission" date="2020-11" db="EMBL/GenBank/DDBJ databases">
        <authorList>
            <person name="McCartney M.A."/>
            <person name="Auch B."/>
            <person name="Kono T."/>
            <person name="Mallez S."/>
            <person name="Becker A."/>
            <person name="Gohl D.M."/>
            <person name="Silverstein K.A.T."/>
            <person name="Koren S."/>
            <person name="Bechman K.B."/>
            <person name="Herman A."/>
            <person name="Abrahante J.E."/>
            <person name="Garbe J."/>
        </authorList>
    </citation>
    <scope>NUCLEOTIDE SEQUENCE</scope>
    <source>
        <strain evidence="1">Duluth1</strain>
        <tissue evidence="1">Whole animal</tissue>
    </source>
</reference>
<proteinExistence type="predicted"/>
<dbReference type="AlphaFoldDB" id="A0A9D4J6R9"/>
<dbReference type="EMBL" id="JAIWYP010000007">
    <property type="protein sequence ID" value="KAH3798124.1"/>
    <property type="molecule type" value="Genomic_DNA"/>
</dbReference>
<keyword evidence="2" id="KW-1185">Reference proteome</keyword>
<organism evidence="1 2">
    <name type="scientific">Dreissena polymorpha</name>
    <name type="common">Zebra mussel</name>
    <name type="synonym">Mytilus polymorpha</name>
    <dbReference type="NCBI Taxonomy" id="45954"/>
    <lineage>
        <taxon>Eukaryota</taxon>
        <taxon>Metazoa</taxon>
        <taxon>Spiralia</taxon>
        <taxon>Lophotrochozoa</taxon>
        <taxon>Mollusca</taxon>
        <taxon>Bivalvia</taxon>
        <taxon>Autobranchia</taxon>
        <taxon>Heteroconchia</taxon>
        <taxon>Euheterodonta</taxon>
        <taxon>Imparidentia</taxon>
        <taxon>Neoheterodontei</taxon>
        <taxon>Myida</taxon>
        <taxon>Dreissenoidea</taxon>
        <taxon>Dreissenidae</taxon>
        <taxon>Dreissena</taxon>
    </lineage>
</organism>
<accession>A0A9D4J6R9</accession>
<dbReference type="Proteomes" id="UP000828390">
    <property type="component" value="Unassembled WGS sequence"/>
</dbReference>
<reference evidence="1" key="1">
    <citation type="journal article" date="2019" name="bioRxiv">
        <title>The Genome of the Zebra Mussel, Dreissena polymorpha: A Resource for Invasive Species Research.</title>
        <authorList>
            <person name="McCartney M.A."/>
            <person name="Auch B."/>
            <person name="Kono T."/>
            <person name="Mallez S."/>
            <person name="Zhang Y."/>
            <person name="Obille A."/>
            <person name="Becker A."/>
            <person name="Abrahante J.E."/>
            <person name="Garbe J."/>
            <person name="Badalamenti J.P."/>
            <person name="Herman A."/>
            <person name="Mangelson H."/>
            <person name="Liachko I."/>
            <person name="Sullivan S."/>
            <person name="Sone E.D."/>
            <person name="Koren S."/>
            <person name="Silverstein K.A.T."/>
            <person name="Beckman K.B."/>
            <person name="Gohl D.M."/>
        </authorList>
    </citation>
    <scope>NUCLEOTIDE SEQUENCE</scope>
    <source>
        <strain evidence="1">Duluth1</strain>
        <tissue evidence="1">Whole animal</tissue>
    </source>
</reference>
<sequence length="68" mass="7168">MVYRRCHPDVGSWLKTSQQPVGVQSTVVSVMDPGPCGRGVGISVQVVAKGNNPANDCRAVVGLFPECL</sequence>
<evidence type="ECO:0000313" key="2">
    <source>
        <dbReference type="Proteomes" id="UP000828390"/>
    </source>
</evidence>
<gene>
    <name evidence="1" type="ORF">DPMN_151714</name>
</gene>
<comment type="caution">
    <text evidence="1">The sequence shown here is derived from an EMBL/GenBank/DDBJ whole genome shotgun (WGS) entry which is preliminary data.</text>
</comment>
<evidence type="ECO:0000313" key="1">
    <source>
        <dbReference type="EMBL" id="KAH3798124.1"/>
    </source>
</evidence>
<protein>
    <submittedName>
        <fullName evidence="1">Uncharacterized protein</fullName>
    </submittedName>
</protein>